<proteinExistence type="predicted"/>
<keyword evidence="11" id="KW-1185">Reference proteome</keyword>
<dbReference type="Pfam" id="PF01428">
    <property type="entry name" value="zf-AN1"/>
    <property type="match status" value="1"/>
</dbReference>
<evidence type="ECO:0000256" key="6">
    <source>
        <dbReference type="PROSITE-ProRule" id="PRU00449"/>
    </source>
</evidence>
<dbReference type="FunFam" id="4.10.1110.10:FF:000001">
    <property type="entry name" value="Zinc finger AN1-type containing 6"/>
    <property type="match status" value="1"/>
</dbReference>
<sequence length="130" mass="14093">MAGESCNLEEEEAELLKATPSSPPPAYLSQPQRPGKMGDPCSASSRDGEGKPERGAATAATATPPRVALRCSSCRRRVELTGFRCRCGELFCCRHRHSAAHDCSFDYKAAAREDISRANPVIRCAKIIKI</sequence>
<gene>
    <name evidence="9" type="ORF">SI7747_08010348</name>
    <name evidence="10" type="ORF">SI8410_08011147</name>
</gene>
<dbReference type="GO" id="GO:0008270">
    <property type="term" value="F:zinc ion binding"/>
    <property type="evidence" value="ECO:0007669"/>
    <property type="project" value="UniProtKB-KW"/>
</dbReference>
<dbReference type="GO" id="GO:0016567">
    <property type="term" value="P:protein ubiquitination"/>
    <property type="evidence" value="ECO:0007669"/>
    <property type="project" value="TreeGrafter"/>
</dbReference>
<dbReference type="Gene3D" id="4.10.1110.10">
    <property type="entry name" value="AN1-like Zinc finger"/>
    <property type="match status" value="1"/>
</dbReference>
<evidence type="ECO:0000256" key="2">
    <source>
        <dbReference type="ARBA" id="ARBA00022723"/>
    </source>
</evidence>
<evidence type="ECO:0000313" key="9">
    <source>
        <dbReference type="EMBL" id="CAA2624514.1"/>
    </source>
</evidence>
<dbReference type="SUPFAM" id="SSF118310">
    <property type="entry name" value="AN1-like Zinc finger"/>
    <property type="match status" value="1"/>
</dbReference>
<evidence type="ECO:0000256" key="5">
    <source>
        <dbReference type="ARBA" id="ARBA00023016"/>
    </source>
</evidence>
<evidence type="ECO:0000313" key="10">
    <source>
        <dbReference type="EMBL" id="CAA7400469.1"/>
    </source>
</evidence>
<protein>
    <recommendedName>
        <fullName evidence="8">AN1-type domain-containing protein</fullName>
    </recommendedName>
</protein>
<keyword evidence="5" id="KW-0346">Stress response</keyword>
<dbReference type="EMBL" id="LR743595">
    <property type="protein sequence ID" value="CAA2624514.1"/>
    <property type="molecule type" value="Genomic_DNA"/>
</dbReference>
<evidence type="ECO:0000256" key="1">
    <source>
        <dbReference type="ARBA" id="ARBA00003732"/>
    </source>
</evidence>
<dbReference type="EMBL" id="LR746271">
    <property type="protein sequence ID" value="CAA7400469.1"/>
    <property type="molecule type" value="Genomic_DNA"/>
</dbReference>
<name>A0A7I8KRL3_SPIIN</name>
<evidence type="ECO:0000259" key="8">
    <source>
        <dbReference type="PROSITE" id="PS51039"/>
    </source>
</evidence>
<comment type="function">
    <text evidence="1">May be involved in environmental stress response.</text>
</comment>
<dbReference type="GO" id="GO:0004842">
    <property type="term" value="F:ubiquitin-protein transferase activity"/>
    <property type="evidence" value="ECO:0007669"/>
    <property type="project" value="TreeGrafter"/>
</dbReference>
<evidence type="ECO:0000256" key="4">
    <source>
        <dbReference type="ARBA" id="ARBA00022833"/>
    </source>
</evidence>
<dbReference type="OrthoDB" id="428577at2759"/>
<reference evidence="10" key="1">
    <citation type="submission" date="2020-02" db="EMBL/GenBank/DDBJ databases">
        <authorList>
            <person name="Scholz U."/>
            <person name="Mascher M."/>
            <person name="Fiebig A."/>
        </authorList>
    </citation>
    <scope>NUCLEOTIDE SEQUENCE</scope>
</reference>
<evidence type="ECO:0000256" key="7">
    <source>
        <dbReference type="SAM" id="MobiDB-lite"/>
    </source>
</evidence>
<accession>A0A7I8KRL3</accession>
<evidence type="ECO:0000256" key="3">
    <source>
        <dbReference type="ARBA" id="ARBA00022771"/>
    </source>
</evidence>
<organism evidence="10 11">
    <name type="scientific">Spirodela intermedia</name>
    <name type="common">Intermediate duckweed</name>
    <dbReference type="NCBI Taxonomy" id="51605"/>
    <lineage>
        <taxon>Eukaryota</taxon>
        <taxon>Viridiplantae</taxon>
        <taxon>Streptophyta</taxon>
        <taxon>Embryophyta</taxon>
        <taxon>Tracheophyta</taxon>
        <taxon>Spermatophyta</taxon>
        <taxon>Magnoliopsida</taxon>
        <taxon>Liliopsida</taxon>
        <taxon>Araceae</taxon>
        <taxon>Lemnoideae</taxon>
        <taxon>Spirodela</taxon>
    </lineage>
</organism>
<feature type="domain" description="AN1-type" evidence="8">
    <location>
        <begin position="65"/>
        <end position="111"/>
    </location>
</feature>
<keyword evidence="2" id="KW-0479">Metal-binding</keyword>
<dbReference type="Proteomes" id="UP000663760">
    <property type="component" value="Chromosome 8"/>
</dbReference>
<feature type="region of interest" description="Disordered" evidence="7">
    <location>
        <begin position="1"/>
        <end position="62"/>
    </location>
</feature>
<dbReference type="InterPro" id="IPR050652">
    <property type="entry name" value="AN1_A20_ZnFinger"/>
</dbReference>
<evidence type="ECO:0000313" key="11">
    <source>
        <dbReference type="Proteomes" id="UP000663760"/>
    </source>
</evidence>
<dbReference type="PROSITE" id="PS51039">
    <property type="entry name" value="ZF_AN1"/>
    <property type="match status" value="1"/>
</dbReference>
<dbReference type="AlphaFoldDB" id="A0A7I8KRL3"/>
<keyword evidence="3 6" id="KW-0863">Zinc-finger</keyword>
<dbReference type="PANTHER" id="PTHR10634">
    <property type="entry name" value="AN1-TYPE ZINC FINGER PROTEIN"/>
    <property type="match status" value="1"/>
</dbReference>
<dbReference type="SMART" id="SM00154">
    <property type="entry name" value="ZnF_AN1"/>
    <property type="match status" value="1"/>
</dbReference>
<dbReference type="InterPro" id="IPR035896">
    <property type="entry name" value="AN1-like_Znf"/>
</dbReference>
<dbReference type="PANTHER" id="PTHR10634:SF22">
    <property type="entry name" value="ZINC FINGER A20 AND AN1 DOMAIN-CONTAINING STRESS-ASSOCIATED PROTEIN 5"/>
    <property type="match status" value="1"/>
</dbReference>
<keyword evidence="4" id="KW-0862">Zinc</keyword>
<dbReference type="InterPro" id="IPR000058">
    <property type="entry name" value="Znf_AN1"/>
</dbReference>